<dbReference type="RefSeq" id="WP_205105291.1">
    <property type="nucleotide sequence ID" value="NZ_JACJJC010000389.1"/>
</dbReference>
<dbReference type="EMBL" id="JACJJC010000389">
    <property type="protein sequence ID" value="MBM6705360.1"/>
    <property type="molecule type" value="Genomic_DNA"/>
</dbReference>
<dbReference type="Proteomes" id="UP000715095">
    <property type="component" value="Unassembled WGS sequence"/>
</dbReference>
<feature type="non-terminal residue" evidence="1">
    <location>
        <position position="98"/>
    </location>
</feature>
<organism evidence="1 2">
    <name type="scientific">Sutterella massiliensis</name>
    <dbReference type="NCBI Taxonomy" id="1816689"/>
    <lineage>
        <taxon>Bacteria</taxon>
        <taxon>Pseudomonadati</taxon>
        <taxon>Pseudomonadota</taxon>
        <taxon>Betaproteobacteria</taxon>
        <taxon>Burkholderiales</taxon>
        <taxon>Sutterellaceae</taxon>
        <taxon>Sutterella</taxon>
    </lineage>
</organism>
<keyword evidence="2" id="KW-1185">Reference proteome</keyword>
<comment type="caution">
    <text evidence="1">The sequence shown here is derived from an EMBL/GenBank/DDBJ whole genome shotgun (WGS) entry which is preliminary data.</text>
</comment>
<protein>
    <submittedName>
        <fullName evidence="1">Uncharacterized protein</fullName>
    </submittedName>
</protein>
<reference evidence="1 2" key="1">
    <citation type="journal article" date="2021" name="Sci. Rep.">
        <title>The distribution of antibiotic resistance genes in chicken gut microbiota commensals.</title>
        <authorList>
            <person name="Juricova H."/>
            <person name="Matiasovicova J."/>
            <person name="Kubasova T."/>
            <person name="Cejkova D."/>
            <person name="Rychlik I."/>
        </authorList>
    </citation>
    <scope>NUCLEOTIDE SEQUENCE [LARGE SCALE GENOMIC DNA]</scope>
    <source>
        <strain evidence="1 2">An829</strain>
    </source>
</reference>
<evidence type="ECO:0000313" key="2">
    <source>
        <dbReference type="Proteomes" id="UP000715095"/>
    </source>
</evidence>
<accession>A0ABS2DVJ2</accession>
<feature type="non-terminal residue" evidence="1">
    <location>
        <position position="1"/>
    </location>
</feature>
<gene>
    <name evidence="1" type="ORF">H6A60_12890</name>
</gene>
<proteinExistence type="predicted"/>
<sequence>NFNILDADTSHFTQALIHYQNETDGSREKLKPATSDQMDDSAISNAFGDTVAYVEWSGGFVDESKSPQNTIVMSYQVAKLKLAQGGDAAGLVLDANGH</sequence>
<evidence type="ECO:0000313" key="1">
    <source>
        <dbReference type="EMBL" id="MBM6705360.1"/>
    </source>
</evidence>
<name>A0ABS2DVJ2_9BURK</name>